<dbReference type="InterPro" id="IPR002110">
    <property type="entry name" value="Ankyrin_rpt"/>
</dbReference>
<reference evidence="1" key="2">
    <citation type="journal article" date="2023" name="IMA Fungus">
        <title>Comparative genomic study of the Penicillium genus elucidates a diverse pangenome and 15 lateral gene transfer events.</title>
        <authorList>
            <person name="Petersen C."/>
            <person name="Sorensen T."/>
            <person name="Nielsen M.R."/>
            <person name="Sondergaard T.E."/>
            <person name="Sorensen J.L."/>
            <person name="Fitzpatrick D.A."/>
            <person name="Frisvad J.C."/>
            <person name="Nielsen K.L."/>
        </authorList>
    </citation>
    <scope>NUCLEOTIDE SEQUENCE</scope>
    <source>
        <strain evidence="1">IBT 15544</strain>
    </source>
</reference>
<dbReference type="GeneID" id="83180862"/>
<accession>A0A9W9MIC4</accession>
<dbReference type="RefSeq" id="XP_058307752.1">
    <property type="nucleotide sequence ID" value="XM_058453561.1"/>
</dbReference>
<evidence type="ECO:0008006" key="3">
    <source>
        <dbReference type="Google" id="ProtNLM"/>
    </source>
</evidence>
<sequence>MSLTPSSQDSWGDTSSDSTASTPVSLSYTSQVHSLWPLGNLNVFPLDTIWNIFDELLMGSRTGRLTHEHLHAFYSFSRVNEPAAEMVKNYIGRQIPSAYLMDQISARWYPYSTADIPLTYDEIEQIAPLDNPLNGYDIVTDTIRDDCVDCFNRLSKSTTVPKRHALGCNEGGWSYVAIAACSNSFCLLEEFCTNSPYGRPIDNLARPANHNCVEVSPLDIMAHRQDLQFFERLIDLIVSPLDDLRCLDLISRGLSPKGRLDLCKFATPHLAARLHSVGVSLCDTISAEATAWHVGVSNGPAFLDYLFHNSQQPNVALNGSSRCRNTPLFAAVNADRLDSVRWLLEHDADVHLSHTGDPRCTPVHLAMTKGSEVSEAILEKLLSATTLGSISITASGMLLYSLIEGLIVTCHNEAVRNDIDEYEYKFLTNSHQQRAIRKCALIRRVTEGVRFIYPSLEPHWLLPDEPDLRWHDEAKGLAIMAGFENIVDIMEDCSNFIFKGCTSSPSVFRSLFLYRDWS</sequence>
<dbReference type="Pfam" id="PF12796">
    <property type="entry name" value="Ank_2"/>
    <property type="match status" value="1"/>
</dbReference>
<keyword evidence="2" id="KW-1185">Reference proteome</keyword>
<dbReference type="AlphaFoldDB" id="A0A9W9MIC4"/>
<dbReference type="Gene3D" id="1.25.40.20">
    <property type="entry name" value="Ankyrin repeat-containing domain"/>
    <property type="match status" value="1"/>
</dbReference>
<name>A0A9W9MIC4_9EURO</name>
<dbReference type="EMBL" id="JAPQKR010000013">
    <property type="protein sequence ID" value="KAJ5201836.1"/>
    <property type="molecule type" value="Genomic_DNA"/>
</dbReference>
<dbReference type="SUPFAM" id="SSF48403">
    <property type="entry name" value="Ankyrin repeat"/>
    <property type="match status" value="1"/>
</dbReference>
<evidence type="ECO:0000313" key="1">
    <source>
        <dbReference type="EMBL" id="KAJ5201836.1"/>
    </source>
</evidence>
<reference evidence="1" key="1">
    <citation type="submission" date="2022-12" db="EMBL/GenBank/DDBJ databases">
        <authorList>
            <person name="Petersen C."/>
        </authorList>
    </citation>
    <scope>NUCLEOTIDE SEQUENCE</scope>
    <source>
        <strain evidence="1">IBT 15544</strain>
    </source>
</reference>
<organism evidence="1 2">
    <name type="scientific">Penicillium cinerascens</name>
    <dbReference type="NCBI Taxonomy" id="70096"/>
    <lineage>
        <taxon>Eukaryota</taxon>
        <taxon>Fungi</taxon>
        <taxon>Dikarya</taxon>
        <taxon>Ascomycota</taxon>
        <taxon>Pezizomycotina</taxon>
        <taxon>Eurotiomycetes</taxon>
        <taxon>Eurotiomycetidae</taxon>
        <taxon>Eurotiales</taxon>
        <taxon>Aspergillaceae</taxon>
        <taxon>Penicillium</taxon>
    </lineage>
</organism>
<dbReference type="OrthoDB" id="432281at2759"/>
<evidence type="ECO:0000313" key="2">
    <source>
        <dbReference type="Proteomes" id="UP001150904"/>
    </source>
</evidence>
<comment type="caution">
    <text evidence="1">The sequence shown here is derived from an EMBL/GenBank/DDBJ whole genome shotgun (WGS) entry which is preliminary data.</text>
</comment>
<proteinExistence type="predicted"/>
<dbReference type="InterPro" id="IPR036770">
    <property type="entry name" value="Ankyrin_rpt-contain_sf"/>
</dbReference>
<dbReference type="Proteomes" id="UP001150904">
    <property type="component" value="Unassembled WGS sequence"/>
</dbReference>
<gene>
    <name evidence="1" type="ORF">N7498_006499</name>
</gene>
<protein>
    <recommendedName>
        <fullName evidence="3">Ankyrin</fullName>
    </recommendedName>
</protein>
<dbReference type="SMART" id="SM00248">
    <property type="entry name" value="ANK"/>
    <property type="match status" value="3"/>
</dbReference>